<evidence type="ECO:0000259" key="6">
    <source>
        <dbReference type="PROSITE" id="PS50977"/>
    </source>
</evidence>
<gene>
    <name evidence="7" type="ORF">FHS44_001070</name>
</gene>
<dbReference type="EMBL" id="JACHJP010000001">
    <property type="protein sequence ID" value="MBB4913998.1"/>
    <property type="molecule type" value="Genomic_DNA"/>
</dbReference>
<dbReference type="PRINTS" id="PR00455">
    <property type="entry name" value="HTHTETR"/>
</dbReference>
<comment type="caution">
    <text evidence="7">The sequence shown here is derived from an EMBL/GenBank/DDBJ whole genome shotgun (WGS) entry which is preliminary data.</text>
</comment>
<reference evidence="7 8" key="1">
    <citation type="submission" date="2020-08" db="EMBL/GenBank/DDBJ databases">
        <title>Genomic Encyclopedia of Type Strains, Phase III (KMG-III): the genomes of soil and plant-associated and newly described type strains.</title>
        <authorList>
            <person name="Whitman W."/>
        </authorList>
    </citation>
    <scope>NUCLEOTIDE SEQUENCE [LARGE SCALE GENOMIC DNA]</scope>
    <source>
        <strain evidence="7 8">CECT 8840</strain>
    </source>
</reference>
<dbReference type="PANTHER" id="PTHR30055">
    <property type="entry name" value="HTH-TYPE TRANSCRIPTIONAL REGULATOR RUTR"/>
    <property type="match status" value="1"/>
</dbReference>
<dbReference type="InterPro" id="IPR001647">
    <property type="entry name" value="HTH_TetR"/>
</dbReference>
<feature type="DNA-binding region" description="H-T-H motif" evidence="4">
    <location>
        <begin position="52"/>
        <end position="71"/>
    </location>
</feature>
<keyword evidence="3" id="KW-0804">Transcription</keyword>
<keyword evidence="2 4" id="KW-0238">DNA-binding</keyword>
<evidence type="ECO:0000256" key="5">
    <source>
        <dbReference type="SAM" id="MobiDB-lite"/>
    </source>
</evidence>
<organism evidence="7 8">
    <name type="scientific">Streptosporangium saharense</name>
    <dbReference type="NCBI Taxonomy" id="1706840"/>
    <lineage>
        <taxon>Bacteria</taxon>
        <taxon>Bacillati</taxon>
        <taxon>Actinomycetota</taxon>
        <taxon>Actinomycetes</taxon>
        <taxon>Streptosporangiales</taxon>
        <taxon>Streptosporangiaceae</taxon>
        <taxon>Streptosporangium</taxon>
    </lineage>
</organism>
<dbReference type="InterPro" id="IPR009057">
    <property type="entry name" value="Homeodomain-like_sf"/>
</dbReference>
<dbReference type="GO" id="GO:0003700">
    <property type="term" value="F:DNA-binding transcription factor activity"/>
    <property type="evidence" value="ECO:0007669"/>
    <property type="project" value="TreeGrafter"/>
</dbReference>
<feature type="region of interest" description="Disordered" evidence="5">
    <location>
        <begin position="1"/>
        <end position="28"/>
    </location>
</feature>
<name>A0A7W7QI70_9ACTN</name>
<dbReference type="GO" id="GO:0000976">
    <property type="term" value="F:transcription cis-regulatory region binding"/>
    <property type="evidence" value="ECO:0007669"/>
    <property type="project" value="TreeGrafter"/>
</dbReference>
<dbReference type="AlphaFoldDB" id="A0A7W7QI70"/>
<feature type="domain" description="HTH tetR-type" evidence="6">
    <location>
        <begin position="29"/>
        <end position="89"/>
    </location>
</feature>
<sequence length="237" mass="25554">MSETPRRRRDGASGPKSGQKEDGRTARARITRARITAAATELFTTSGYTATSMAAIAARAGVSEQTLYYAFSTKRAILTTALDLAVAGDDEPVPTLDRPWARAALAEPDPVGQLRRQVDGAADIHLRVAALLDVVRGAATTDPDLAEVWVTNLRQRLTVQRVFAEALADKTPLRAGLTAETAADIALTVLAPETYNLLVHIRGWSGTRWRDWAVDALVGMLTTLPRPDDDRRVTPGG</sequence>
<proteinExistence type="predicted"/>
<accession>A0A7W7QI70</accession>
<evidence type="ECO:0000256" key="1">
    <source>
        <dbReference type="ARBA" id="ARBA00023015"/>
    </source>
</evidence>
<protein>
    <submittedName>
        <fullName evidence="7">AcrR family transcriptional regulator</fullName>
    </submittedName>
</protein>
<keyword evidence="8" id="KW-1185">Reference proteome</keyword>
<keyword evidence="1" id="KW-0805">Transcription regulation</keyword>
<dbReference type="SUPFAM" id="SSF46689">
    <property type="entry name" value="Homeodomain-like"/>
    <property type="match status" value="1"/>
</dbReference>
<evidence type="ECO:0000256" key="3">
    <source>
        <dbReference type="ARBA" id="ARBA00023163"/>
    </source>
</evidence>
<evidence type="ECO:0000313" key="7">
    <source>
        <dbReference type="EMBL" id="MBB4913998.1"/>
    </source>
</evidence>
<evidence type="ECO:0000256" key="4">
    <source>
        <dbReference type="PROSITE-ProRule" id="PRU00335"/>
    </source>
</evidence>
<dbReference type="InterPro" id="IPR050109">
    <property type="entry name" value="HTH-type_TetR-like_transc_reg"/>
</dbReference>
<dbReference type="PANTHER" id="PTHR30055:SF234">
    <property type="entry name" value="HTH-TYPE TRANSCRIPTIONAL REGULATOR BETI"/>
    <property type="match status" value="1"/>
</dbReference>
<dbReference type="RefSeq" id="WP_312863529.1">
    <property type="nucleotide sequence ID" value="NZ_JACHJP010000001.1"/>
</dbReference>
<evidence type="ECO:0000313" key="8">
    <source>
        <dbReference type="Proteomes" id="UP000552644"/>
    </source>
</evidence>
<evidence type="ECO:0000256" key="2">
    <source>
        <dbReference type="ARBA" id="ARBA00023125"/>
    </source>
</evidence>
<dbReference type="PROSITE" id="PS50977">
    <property type="entry name" value="HTH_TETR_2"/>
    <property type="match status" value="1"/>
</dbReference>
<dbReference type="Proteomes" id="UP000552644">
    <property type="component" value="Unassembled WGS sequence"/>
</dbReference>
<dbReference type="Pfam" id="PF00440">
    <property type="entry name" value="TetR_N"/>
    <property type="match status" value="1"/>
</dbReference>
<dbReference type="Gene3D" id="1.10.357.10">
    <property type="entry name" value="Tetracycline Repressor, domain 2"/>
    <property type="match status" value="1"/>
</dbReference>